<evidence type="ECO:0000313" key="6">
    <source>
        <dbReference type="Proteomes" id="UP000001357"/>
    </source>
</evidence>
<dbReference type="SMART" id="SM00119">
    <property type="entry name" value="HECTc"/>
    <property type="match status" value="1"/>
</dbReference>
<dbReference type="InterPro" id="IPR035983">
    <property type="entry name" value="Hect_E3_ubiquitin_ligase"/>
</dbReference>
<name>A9UQL9_MONBE</name>
<dbReference type="Pfam" id="PF00632">
    <property type="entry name" value="HECT"/>
    <property type="match status" value="1"/>
</dbReference>
<dbReference type="Gene3D" id="3.30.2160.10">
    <property type="entry name" value="Hect, E3 ligase catalytic domain"/>
    <property type="match status" value="1"/>
</dbReference>
<dbReference type="OMA" id="WENKDAY"/>
<proteinExistence type="predicted"/>
<organism evidence="5 6">
    <name type="scientific">Monosiga brevicollis</name>
    <name type="common">Choanoflagellate</name>
    <dbReference type="NCBI Taxonomy" id="81824"/>
    <lineage>
        <taxon>Eukaryota</taxon>
        <taxon>Choanoflagellata</taxon>
        <taxon>Craspedida</taxon>
        <taxon>Salpingoecidae</taxon>
        <taxon>Monosiga</taxon>
    </lineage>
</organism>
<dbReference type="PANTHER" id="PTHR46435">
    <property type="entry name" value="E3 UBIQUITIN-PROTEIN LIGASE HECTD4-RELATED"/>
    <property type="match status" value="1"/>
</dbReference>
<sequence>MRVKKAAGGDPIYPLLIKFTGERVAGNSGSFREFMQRMANDLHGAQLSLLIKAPAGAYGRNKGKWIINPARFDFAVYKQYEFLGTLFALAIRSDVPLPLDILPSFWKCLAGCPLSSSDLADCDFLLDTRLQELKRLGDEDEFDEYVLQHGLTYSMHTLLGEERAVPRPAGASDGPHALLRFADRHAYIKAATHQRLLELSNPPAFEAMRKGFRSILPLELLAGLERMVCGYPHIDLAYLRQHTTYASGLTPNDAHVEAFWAVLAEFSQEELRKFVKFAANQERLPADSGTDVHQPPLPMKIAQPDPDESQANADQRWIRAETCMFMLKLPRYSSKDILRTRLLQAMATRDDPLVG</sequence>
<evidence type="ECO:0000256" key="2">
    <source>
        <dbReference type="PROSITE-ProRule" id="PRU00104"/>
    </source>
</evidence>
<dbReference type="Proteomes" id="UP000001357">
    <property type="component" value="Unassembled WGS sequence"/>
</dbReference>
<evidence type="ECO:0000256" key="3">
    <source>
        <dbReference type="SAM" id="MobiDB-lite"/>
    </source>
</evidence>
<keyword evidence="1 2" id="KW-0833">Ubl conjugation pathway</keyword>
<dbReference type="PROSITE" id="PS50237">
    <property type="entry name" value="HECT"/>
    <property type="match status" value="1"/>
</dbReference>
<dbReference type="KEGG" id="mbr:MONBRDRAFT_17295"/>
<dbReference type="InterPro" id="IPR043366">
    <property type="entry name" value="HECTD4"/>
</dbReference>
<dbReference type="GO" id="GO:0004842">
    <property type="term" value="F:ubiquitin-protein transferase activity"/>
    <property type="evidence" value="ECO:0007669"/>
    <property type="project" value="InterPro"/>
</dbReference>
<dbReference type="eggNOG" id="KOG1426">
    <property type="taxonomic scope" value="Eukaryota"/>
</dbReference>
<dbReference type="InParanoid" id="A9UQL9"/>
<accession>A9UQL9</accession>
<keyword evidence="6" id="KW-1185">Reference proteome</keyword>
<evidence type="ECO:0000259" key="4">
    <source>
        <dbReference type="PROSITE" id="PS50237"/>
    </source>
</evidence>
<dbReference type="SUPFAM" id="SSF56204">
    <property type="entry name" value="Hect, E3 ligase catalytic domain"/>
    <property type="match status" value="1"/>
</dbReference>
<dbReference type="AlphaFoldDB" id="A9UQL9"/>
<feature type="domain" description="HECT" evidence="4">
    <location>
        <begin position="1"/>
        <end position="355"/>
    </location>
</feature>
<dbReference type="InterPro" id="IPR000569">
    <property type="entry name" value="HECT_dom"/>
</dbReference>
<feature type="region of interest" description="Disordered" evidence="3">
    <location>
        <begin position="286"/>
        <end position="313"/>
    </location>
</feature>
<reference evidence="5 6" key="1">
    <citation type="journal article" date="2008" name="Nature">
        <title>The genome of the choanoflagellate Monosiga brevicollis and the origin of metazoans.</title>
        <authorList>
            <consortium name="JGI Sequencing"/>
            <person name="King N."/>
            <person name="Westbrook M.J."/>
            <person name="Young S.L."/>
            <person name="Kuo A."/>
            <person name="Abedin M."/>
            <person name="Chapman J."/>
            <person name="Fairclough S."/>
            <person name="Hellsten U."/>
            <person name="Isogai Y."/>
            <person name="Letunic I."/>
            <person name="Marr M."/>
            <person name="Pincus D."/>
            <person name="Putnam N."/>
            <person name="Rokas A."/>
            <person name="Wright K.J."/>
            <person name="Zuzow R."/>
            <person name="Dirks W."/>
            <person name="Good M."/>
            <person name="Goodstein D."/>
            <person name="Lemons D."/>
            <person name="Li W."/>
            <person name="Lyons J.B."/>
            <person name="Morris A."/>
            <person name="Nichols S."/>
            <person name="Richter D.J."/>
            <person name="Salamov A."/>
            <person name="Bork P."/>
            <person name="Lim W.A."/>
            <person name="Manning G."/>
            <person name="Miller W.T."/>
            <person name="McGinnis W."/>
            <person name="Shapiro H."/>
            <person name="Tjian R."/>
            <person name="Grigoriev I.V."/>
            <person name="Rokhsar D."/>
        </authorList>
    </citation>
    <scope>NUCLEOTIDE SEQUENCE [LARGE SCALE GENOMIC DNA]</scope>
    <source>
        <strain evidence="6">MX1 / ATCC 50154</strain>
    </source>
</reference>
<evidence type="ECO:0000313" key="5">
    <source>
        <dbReference type="EMBL" id="EDQ92622.1"/>
    </source>
</evidence>
<protein>
    <recommendedName>
        <fullName evidence="4">HECT domain-containing protein</fullName>
    </recommendedName>
</protein>
<gene>
    <name evidence="5" type="ORF">MONBRDRAFT_17295</name>
</gene>
<evidence type="ECO:0000256" key="1">
    <source>
        <dbReference type="ARBA" id="ARBA00022786"/>
    </source>
</evidence>
<dbReference type="Gene3D" id="3.90.1750.10">
    <property type="entry name" value="Hect, E3 ligase catalytic domains"/>
    <property type="match status" value="1"/>
</dbReference>
<dbReference type="Gene3D" id="3.30.2410.10">
    <property type="entry name" value="Hect, E3 ligase catalytic domain"/>
    <property type="match status" value="1"/>
</dbReference>
<dbReference type="RefSeq" id="XP_001742384.1">
    <property type="nucleotide sequence ID" value="XM_001742332.1"/>
</dbReference>
<dbReference type="PANTHER" id="PTHR46435:SF1">
    <property type="entry name" value="E3 UBIQUITIN-PROTEIN LIGASE HECTD4-RELATED"/>
    <property type="match status" value="1"/>
</dbReference>
<dbReference type="GeneID" id="5887382"/>
<dbReference type="EMBL" id="CH991543">
    <property type="protein sequence ID" value="EDQ92622.1"/>
    <property type="molecule type" value="Genomic_DNA"/>
</dbReference>
<feature type="active site" description="Glycyl thioester intermediate" evidence="2">
    <location>
        <position position="323"/>
    </location>
</feature>
<dbReference type="STRING" id="81824.A9UQL9"/>